<dbReference type="RefSeq" id="WP_195172279.1">
    <property type="nucleotide sequence ID" value="NZ_CP062983.1"/>
</dbReference>
<keyword evidence="2" id="KW-1133">Transmembrane helix</keyword>
<gene>
    <name evidence="3" type="ORF">G4Y79_07535</name>
</gene>
<dbReference type="AlphaFoldDB" id="A0A7S8EC19"/>
<accession>A0A7S8EC19</accession>
<evidence type="ECO:0000256" key="2">
    <source>
        <dbReference type="SAM" id="Phobius"/>
    </source>
</evidence>
<keyword evidence="2" id="KW-0472">Membrane</keyword>
<feature type="compositionally biased region" description="Low complexity" evidence="1">
    <location>
        <begin position="99"/>
        <end position="120"/>
    </location>
</feature>
<protein>
    <submittedName>
        <fullName evidence="3">Uncharacterized protein</fullName>
    </submittedName>
</protein>
<name>A0A7S8EC19_9CHLR</name>
<dbReference type="KEGG" id="pmet:G4Y79_07535"/>
<reference evidence="3 4" key="1">
    <citation type="submission" date="2020-02" db="EMBL/GenBank/DDBJ databases">
        <authorList>
            <person name="Zheng R.K."/>
            <person name="Sun C.M."/>
        </authorList>
    </citation>
    <scope>NUCLEOTIDE SEQUENCE [LARGE SCALE GENOMIC DNA]</scope>
    <source>
        <strain evidence="4">rifampicinis</strain>
    </source>
</reference>
<proteinExistence type="predicted"/>
<feature type="region of interest" description="Disordered" evidence="1">
    <location>
        <begin position="80"/>
        <end position="120"/>
    </location>
</feature>
<dbReference type="EMBL" id="CP062983">
    <property type="protein sequence ID" value="QPC84215.1"/>
    <property type="molecule type" value="Genomic_DNA"/>
</dbReference>
<feature type="transmembrane region" description="Helical" evidence="2">
    <location>
        <begin position="6"/>
        <end position="29"/>
    </location>
</feature>
<keyword evidence="4" id="KW-1185">Reference proteome</keyword>
<evidence type="ECO:0000313" key="3">
    <source>
        <dbReference type="EMBL" id="QPC84215.1"/>
    </source>
</evidence>
<evidence type="ECO:0000256" key="1">
    <source>
        <dbReference type="SAM" id="MobiDB-lite"/>
    </source>
</evidence>
<feature type="compositionally biased region" description="Polar residues" evidence="1">
    <location>
        <begin position="89"/>
        <end position="98"/>
    </location>
</feature>
<sequence>MGDSIYNFITGLALLATVAVVGGLIYLFSQPNPYQESLRMTQLALLPTQAVFPSSTPSNTPTITPIPSSTRPPTFTPTFTETLSPTPSATFTPTVTVSPTITDTPGATATPTITSTPTVTPTFTLTPTPTGPTAIPTATTSPFLFNLREPLSFSTNFANAAGCLWQGAGGAVYGIDGQPIPLDRGYVVHIFNDFVDRTAVVGTNSQYGAVSGWEIALDTQPNTQLYFVVLESTIGTEISPRIQVQFPGTCEGNTAILNFRQQR</sequence>
<evidence type="ECO:0000313" key="4">
    <source>
        <dbReference type="Proteomes" id="UP000594468"/>
    </source>
</evidence>
<dbReference type="Proteomes" id="UP000594468">
    <property type="component" value="Chromosome"/>
</dbReference>
<keyword evidence="2" id="KW-0812">Transmembrane</keyword>
<organism evidence="3 4">
    <name type="scientific">Phototrophicus methaneseepsis</name>
    <dbReference type="NCBI Taxonomy" id="2710758"/>
    <lineage>
        <taxon>Bacteria</taxon>
        <taxon>Bacillati</taxon>
        <taxon>Chloroflexota</taxon>
        <taxon>Candidatus Thermofontia</taxon>
        <taxon>Phototrophicales</taxon>
        <taxon>Phototrophicaceae</taxon>
        <taxon>Phototrophicus</taxon>
    </lineage>
</organism>